<dbReference type="AlphaFoldDB" id="A0A8X8Y0N9"/>
<dbReference type="Proteomes" id="UP000298416">
    <property type="component" value="Unassembled WGS sequence"/>
</dbReference>
<dbReference type="GO" id="GO:0005516">
    <property type="term" value="F:calmodulin binding"/>
    <property type="evidence" value="ECO:0007669"/>
    <property type="project" value="UniProtKB-KW"/>
</dbReference>
<comment type="similarity">
    <text evidence="2">Belongs to the IQD family.</text>
</comment>
<reference evidence="4" key="1">
    <citation type="submission" date="2018-01" db="EMBL/GenBank/DDBJ databases">
        <authorList>
            <person name="Mao J.F."/>
        </authorList>
    </citation>
    <scope>NUCLEOTIDE SEQUENCE</scope>
    <source>
        <strain evidence="4">Huo1</strain>
        <tissue evidence="4">Leaf</tissue>
    </source>
</reference>
<keyword evidence="1" id="KW-0112">Calmodulin-binding</keyword>
<evidence type="ECO:0008006" key="6">
    <source>
        <dbReference type="Google" id="ProtNLM"/>
    </source>
</evidence>
<comment type="caution">
    <text evidence="4">The sequence shown here is derived from an EMBL/GenBank/DDBJ whole genome shotgun (WGS) entry which is preliminary data.</text>
</comment>
<accession>A0A8X8Y0N9</accession>
<dbReference type="PANTHER" id="PTHR32295:SF134">
    <property type="entry name" value="PROTEIN IQ-DOMAIN 10"/>
    <property type="match status" value="1"/>
</dbReference>
<protein>
    <recommendedName>
        <fullName evidence="6">Protein IQ-DOMAIN 1</fullName>
    </recommendedName>
</protein>
<evidence type="ECO:0000256" key="1">
    <source>
        <dbReference type="ARBA" id="ARBA00022860"/>
    </source>
</evidence>
<reference evidence="4" key="2">
    <citation type="submission" date="2020-08" db="EMBL/GenBank/DDBJ databases">
        <title>Plant Genome Project.</title>
        <authorList>
            <person name="Zhang R.-G."/>
        </authorList>
    </citation>
    <scope>NUCLEOTIDE SEQUENCE</scope>
    <source>
        <strain evidence="4">Huo1</strain>
        <tissue evidence="4">Leaf</tissue>
    </source>
</reference>
<evidence type="ECO:0000313" key="5">
    <source>
        <dbReference type="Proteomes" id="UP000298416"/>
    </source>
</evidence>
<feature type="region of interest" description="Disordered" evidence="3">
    <location>
        <begin position="272"/>
        <end position="306"/>
    </location>
</feature>
<keyword evidence="5" id="KW-1185">Reference proteome</keyword>
<dbReference type="CDD" id="cd23767">
    <property type="entry name" value="IQCD"/>
    <property type="match status" value="1"/>
</dbReference>
<dbReference type="EMBL" id="PNBA02000006">
    <property type="protein sequence ID" value="KAG6421383.1"/>
    <property type="molecule type" value="Genomic_DNA"/>
</dbReference>
<evidence type="ECO:0000256" key="2">
    <source>
        <dbReference type="ARBA" id="ARBA00024341"/>
    </source>
</evidence>
<evidence type="ECO:0000313" key="4">
    <source>
        <dbReference type="EMBL" id="KAG6421383.1"/>
    </source>
</evidence>
<dbReference type="PROSITE" id="PS50096">
    <property type="entry name" value="IQ"/>
    <property type="match status" value="1"/>
</dbReference>
<organism evidence="4">
    <name type="scientific">Salvia splendens</name>
    <name type="common">Scarlet sage</name>
    <dbReference type="NCBI Taxonomy" id="180675"/>
    <lineage>
        <taxon>Eukaryota</taxon>
        <taxon>Viridiplantae</taxon>
        <taxon>Streptophyta</taxon>
        <taxon>Embryophyta</taxon>
        <taxon>Tracheophyta</taxon>
        <taxon>Spermatophyta</taxon>
        <taxon>Magnoliopsida</taxon>
        <taxon>eudicotyledons</taxon>
        <taxon>Gunneridae</taxon>
        <taxon>Pentapetalae</taxon>
        <taxon>asterids</taxon>
        <taxon>lamiids</taxon>
        <taxon>Lamiales</taxon>
        <taxon>Lamiaceae</taxon>
        <taxon>Nepetoideae</taxon>
        <taxon>Mentheae</taxon>
        <taxon>Salviinae</taxon>
        <taxon>Salvia</taxon>
        <taxon>Salvia subgen. Calosphace</taxon>
        <taxon>core Calosphace</taxon>
    </lineage>
</organism>
<gene>
    <name evidence="4" type="ORF">SASPL_117934</name>
</gene>
<sequence>MMNWRLMVKSHLVFDGLIKYHTPTTSPSLLLLCQLHILTPISDLKVHALFSSLASSEMGCFKNIFSLKRRKLNGRRINNSIKEGSILANGDSRKKGNFRELTRDSAATRIQTAFRAYKSRKALRGLKGVDRFKGFARGHFCVGNQAVSALNHIHFWSRIQGEIRARWLGMVVESRQRQKKLDNQLKLDAKLHELEVEWSSGPETMDDTLNRIQQREAASAKRERTMAYAFSHQARGYRYFSALKLFLFAHRSWGWSWKERWVAVRPWEKPCQTSPIKKAETKQKTGNVKAALTHARKSSKVSQEEA</sequence>
<evidence type="ECO:0000256" key="3">
    <source>
        <dbReference type="SAM" id="MobiDB-lite"/>
    </source>
</evidence>
<dbReference type="PANTHER" id="PTHR32295">
    <property type="entry name" value="IQ-DOMAIN 5-RELATED"/>
    <property type="match status" value="1"/>
</dbReference>
<name>A0A8X8Y0N9_SALSN</name>
<proteinExistence type="inferred from homology"/>